<accession>A0ABV5P319</accession>
<evidence type="ECO:0000313" key="1">
    <source>
        <dbReference type="EMBL" id="MFB9476985.1"/>
    </source>
</evidence>
<dbReference type="Proteomes" id="UP001589568">
    <property type="component" value="Unassembled WGS sequence"/>
</dbReference>
<gene>
    <name evidence="1" type="ORF">ACFFR3_46475</name>
</gene>
<proteinExistence type="predicted"/>
<evidence type="ECO:0008006" key="3">
    <source>
        <dbReference type="Google" id="ProtNLM"/>
    </source>
</evidence>
<protein>
    <recommendedName>
        <fullName evidence="3">4Fe-4S ferredoxin-type domain-containing protein</fullName>
    </recommendedName>
</protein>
<comment type="caution">
    <text evidence="1">The sequence shown here is derived from an EMBL/GenBank/DDBJ whole genome shotgun (WGS) entry which is preliminary data.</text>
</comment>
<evidence type="ECO:0000313" key="2">
    <source>
        <dbReference type="Proteomes" id="UP001589568"/>
    </source>
</evidence>
<dbReference type="RefSeq" id="WP_379485258.1">
    <property type="nucleotide sequence ID" value="NZ_JBHMCF010000057.1"/>
</dbReference>
<dbReference type="EMBL" id="JBHMCF010000057">
    <property type="protein sequence ID" value="MFB9476985.1"/>
    <property type="molecule type" value="Genomic_DNA"/>
</dbReference>
<name>A0ABV5P319_9ACTN</name>
<organism evidence="1 2">
    <name type="scientific">Nonomuraea salmonea</name>
    <dbReference type="NCBI Taxonomy" id="46181"/>
    <lineage>
        <taxon>Bacteria</taxon>
        <taxon>Bacillati</taxon>
        <taxon>Actinomycetota</taxon>
        <taxon>Actinomycetes</taxon>
        <taxon>Streptosporangiales</taxon>
        <taxon>Streptosporangiaceae</taxon>
        <taxon>Nonomuraea</taxon>
    </lineage>
</organism>
<keyword evidence="2" id="KW-1185">Reference proteome</keyword>
<sequence>MAVRVSPCGWDVSPKCCKAWDAASDDVREWAAALATELLWRLTGKRFGLCEITLRPCRAPCPDSGGAARLAGPRGGVFSPRLEDGRWYNGCGTCVTACSCGPMCEIVLPGPVDSIVRVMQDGVELPADAYRVDGHRTLVRTDGECWPDCQDLSAPPTEPGTLAVTYRQGVPVPPGGIAAASSYACELVKAVCPGQGMGACRLPARVQTISREGVTMSFVDPMDHLERGLTGLPEVDAWVRAVNPDRLAQASRVYSVDLMPARTTTWEAGR</sequence>
<reference evidence="1 2" key="1">
    <citation type="submission" date="2024-09" db="EMBL/GenBank/DDBJ databases">
        <authorList>
            <person name="Sun Q."/>
            <person name="Mori K."/>
        </authorList>
    </citation>
    <scope>NUCLEOTIDE SEQUENCE [LARGE SCALE GENOMIC DNA]</scope>
    <source>
        <strain evidence="1 2">JCM 3324</strain>
    </source>
</reference>